<dbReference type="GeneID" id="55814509"/>
<accession>A0A649VN54</accession>
<dbReference type="KEGG" id="vg:55814509"/>
<feature type="region of interest" description="Disordered" evidence="1">
    <location>
        <begin position="21"/>
        <end position="50"/>
    </location>
</feature>
<reference evidence="2 3" key="1">
    <citation type="submission" date="2019-10" db="EMBL/GenBank/DDBJ databases">
        <authorList>
            <person name="Garlena R.A."/>
            <person name="Russell D.A."/>
            <person name="Pope W.H."/>
            <person name="Jacobs-Sera D."/>
            <person name="Hatfull G.F."/>
        </authorList>
    </citation>
    <scope>NUCLEOTIDE SEQUENCE [LARGE SCALE GENOMIC DNA]</scope>
</reference>
<gene>
    <name evidence="2" type="primary">57</name>
    <name evidence="2" type="ORF">SEA_MUFASA8_57</name>
</gene>
<dbReference type="RefSeq" id="YP_009885137.1">
    <property type="nucleotide sequence ID" value="NC_049478.1"/>
</dbReference>
<dbReference type="Proteomes" id="UP000427282">
    <property type="component" value="Segment"/>
</dbReference>
<dbReference type="EMBL" id="MN586027">
    <property type="protein sequence ID" value="QGJ93505.1"/>
    <property type="molecule type" value="Genomic_DNA"/>
</dbReference>
<evidence type="ECO:0000313" key="3">
    <source>
        <dbReference type="Proteomes" id="UP000427282"/>
    </source>
</evidence>
<evidence type="ECO:0000313" key="2">
    <source>
        <dbReference type="EMBL" id="QGJ93505.1"/>
    </source>
</evidence>
<feature type="compositionally biased region" description="Low complexity" evidence="1">
    <location>
        <begin position="21"/>
        <end position="44"/>
    </location>
</feature>
<organism evidence="2 3">
    <name type="scientific">Arthrobacter phage Mufasa8</name>
    <dbReference type="NCBI Taxonomy" id="2656526"/>
    <lineage>
        <taxon>Viruses</taxon>
        <taxon>Duplodnaviria</taxon>
        <taxon>Heunggongvirae</taxon>
        <taxon>Uroviricota</taxon>
        <taxon>Caudoviricetes</taxon>
        <taxon>Mufasoctovirus</taxon>
        <taxon>Mufasoctovirus mufasa8</taxon>
    </lineage>
</organism>
<keyword evidence="3" id="KW-1185">Reference proteome</keyword>
<proteinExistence type="predicted"/>
<evidence type="ECO:0000256" key="1">
    <source>
        <dbReference type="SAM" id="MobiDB-lite"/>
    </source>
</evidence>
<protein>
    <submittedName>
        <fullName evidence="2">Uncharacterized protein</fullName>
    </submittedName>
</protein>
<sequence length="87" mass="8836">MCYVIAALAALTLVLTGCSTSTTAAPSQPAPATSTARSTPTPTAKVVPPCPSEDYDGPVTCLWDAKARGNGLGHSFIWNGTEAIPTS</sequence>
<name>A0A649VN54_9CAUD</name>